<dbReference type="Proteomes" id="UP000244201">
    <property type="component" value="Chromosome"/>
</dbReference>
<evidence type="ECO:0000256" key="1">
    <source>
        <dbReference type="SAM" id="MobiDB-lite"/>
    </source>
</evidence>
<dbReference type="GO" id="GO:0016740">
    <property type="term" value="F:transferase activity"/>
    <property type="evidence" value="ECO:0007669"/>
    <property type="project" value="UniProtKB-KW"/>
</dbReference>
<dbReference type="EMBL" id="CP026304">
    <property type="protein sequence ID" value="AVZ77089.1"/>
    <property type="molecule type" value="Genomic_DNA"/>
</dbReference>
<dbReference type="InterPro" id="IPR036868">
    <property type="entry name" value="TusA-like_sf"/>
</dbReference>
<keyword evidence="3" id="KW-1185">Reference proteome</keyword>
<dbReference type="SUPFAM" id="SSF64307">
    <property type="entry name" value="SirA-like"/>
    <property type="match status" value="1"/>
</dbReference>
<proteinExistence type="predicted"/>
<organism evidence="2 3">
    <name type="scientific">Streptomyces lunaelactis</name>
    <dbReference type="NCBI Taxonomy" id="1535768"/>
    <lineage>
        <taxon>Bacteria</taxon>
        <taxon>Bacillati</taxon>
        <taxon>Actinomycetota</taxon>
        <taxon>Actinomycetes</taxon>
        <taxon>Kitasatosporales</taxon>
        <taxon>Streptomycetaceae</taxon>
        <taxon>Streptomyces</taxon>
    </lineage>
</organism>
<reference evidence="2 3" key="1">
    <citation type="submission" date="2018-01" db="EMBL/GenBank/DDBJ databases">
        <title>Complete genome sequence of Streptomyces lunaelactis MM109T, a Ferroverdin A producer isolated from cave moonmilk deposits.</title>
        <authorList>
            <person name="Naome A."/>
            <person name="Martinet L."/>
            <person name="Maciejewska M."/>
            <person name="Anderssen S."/>
            <person name="Adam D."/>
            <person name="Tenconi E."/>
            <person name="Deflandre B."/>
            <person name="Arguelles-Arias A."/>
            <person name="Calusinska M."/>
            <person name="Copieters W."/>
            <person name="Karim L."/>
            <person name="Hanikenne M."/>
            <person name="Baurain D."/>
            <person name="van Wezel G."/>
            <person name="Smargiasso N."/>
            <person name="de Pauw E."/>
            <person name="Delfosse P."/>
            <person name="Rigali S."/>
        </authorList>
    </citation>
    <scope>NUCLEOTIDE SEQUENCE [LARGE SCALE GENOMIC DNA]</scope>
    <source>
        <strain evidence="2 3">MM109</strain>
    </source>
</reference>
<dbReference type="AlphaFoldDB" id="A0A2R4TD84"/>
<feature type="region of interest" description="Disordered" evidence="1">
    <location>
        <begin position="88"/>
        <end position="117"/>
    </location>
</feature>
<dbReference type="KEGG" id="slk:SLUN_37990"/>
<accession>A0A2R4TD84</accession>
<dbReference type="OrthoDB" id="8636759at2"/>
<protein>
    <submittedName>
        <fullName evidence="2">Sulfurtransferase tusA</fullName>
    </submittedName>
</protein>
<keyword evidence="2" id="KW-0808">Transferase</keyword>
<evidence type="ECO:0000313" key="2">
    <source>
        <dbReference type="EMBL" id="AVZ77089.1"/>
    </source>
</evidence>
<dbReference type="GeneID" id="55661026"/>
<gene>
    <name evidence="2" type="ORF">SLUN_37990</name>
</gene>
<evidence type="ECO:0000313" key="3">
    <source>
        <dbReference type="Proteomes" id="UP000244201"/>
    </source>
</evidence>
<dbReference type="RefSeq" id="WP_108154379.1">
    <property type="nucleotide sequence ID" value="NZ_CP026304.1"/>
</dbReference>
<dbReference type="Gene3D" id="3.30.110.40">
    <property type="entry name" value="TusA-like domain"/>
    <property type="match status" value="1"/>
</dbReference>
<name>A0A2R4TD84_9ACTN</name>
<sequence>MTASVRPGPPLVVDGSGLLCVTLLLRLRSEIDGALPGTVVHVKATDPAAPLDLAAWSHLTGHTYLGPVPGDGIAATYAFVVAESAQRTDPGSPWRLDTVAGAGGDGAGPAIEQTPVP</sequence>